<dbReference type="EMBL" id="CM044701">
    <property type="protein sequence ID" value="KAI5681489.1"/>
    <property type="molecule type" value="Genomic_DNA"/>
</dbReference>
<organism evidence="1 2">
    <name type="scientific">Catharanthus roseus</name>
    <name type="common">Madagascar periwinkle</name>
    <name type="synonym">Vinca rosea</name>
    <dbReference type="NCBI Taxonomy" id="4058"/>
    <lineage>
        <taxon>Eukaryota</taxon>
        <taxon>Viridiplantae</taxon>
        <taxon>Streptophyta</taxon>
        <taxon>Embryophyta</taxon>
        <taxon>Tracheophyta</taxon>
        <taxon>Spermatophyta</taxon>
        <taxon>Magnoliopsida</taxon>
        <taxon>eudicotyledons</taxon>
        <taxon>Gunneridae</taxon>
        <taxon>Pentapetalae</taxon>
        <taxon>asterids</taxon>
        <taxon>lamiids</taxon>
        <taxon>Gentianales</taxon>
        <taxon>Apocynaceae</taxon>
        <taxon>Rauvolfioideae</taxon>
        <taxon>Vinceae</taxon>
        <taxon>Catharanthinae</taxon>
        <taxon>Catharanthus</taxon>
    </lineage>
</organism>
<gene>
    <name evidence="1" type="ORF">M9H77_02717</name>
</gene>
<comment type="caution">
    <text evidence="1">The sequence shown here is derived from an EMBL/GenBank/DDBJ whole genome shotgun (WGS) entry which is preliminary data.</text>
</comment>
<reference evidence="2" key="1">
    <citation type="journal article" date="2023" name="Nat. Plants">
        <title>Single-cell RNA sequencing provides a high-resolution roadmap for understanding the multicellular compartmentation of specialized metabolism.</title>
        <authorList>
            <person name="Sun S."/>
            <person name="Shen X."/>
            <person name="Li Y."/>
            <person name="Li Y."/>
            <person name="Wang S."/>
            <person name="Li R."/>
            <person name="Zhang H."/>
            <person name="Shen G."/>
            <person name="Guo B."/>
            <person name="Wei J."/>
            <person name="Xu J."/>
            <person name="St-Pierre B."/>
            <person name="Chen S."/>
            <person name="Sun C."/>
        </authorList>
    </citation>
    <scope>NUCLEOTIDE SEQUENCE [LARGE SCALE GENOMIC DNA]</scope>
</reference>
<proteinExistence type="predicted"/>
<keyword evidence="2" id="KW-1185">Reference proteome</keyword>
<sequence length="145" mass="16722">MLRSSTPAILRWLVLVLEKMTSYGTRRIELHTGVSKLGYIEKDLRNALDTQQREELNSRDAHCILSYLDGRSRGDLGFYYKSLWESEDRSCKVMDKLGNENKVEKEPSFDTLDPKVVETKGHNSHKVNNKRKHRQSNVVGVFLLG</sequence>
<accession>A0ACC0C9B9</accession>
<protein>
    <submittedName>
        <fullName evidence="1">Uncharacterized protein</fullName>
    </submittedName>
</protein>
<evidence type="ECO:0000313" key="2">
    <source>
        <dbReference type="Proteomes" id="UP001060085"/>
    </source>
</evidence>
<dbReference type="Proteomes" id="UP001060085">
    <property type="component" value="Linkage Group LG01"/>
</dbReference>
<name>A0ACC0C9B9_CATRO</name>
<evidence type="ECO:0000313" key="1">
    <source>
        <dbReference type="EMBL" id="KAI5681489.1"/>
    </source>
</evidence>